<protein>
    <submittedName>
        <fullName evidence="3">Response regulator</fullName>
    </submittedName>
</protein>
<name>A0A4S4A4S2_9FLAO</name>
<proteinExistence type="predicted"/>
<dbReference type="SUPFAM" id="SSF52172">
    <property type="entry name" value="CheY-like"/>
    <property type="match status" value="1"/>
</dbReference>
<feature type="modified residue" description="4-aspartylphosphate" evidence="1">
    <location>
        <position position="63"/>
    </location>
</feature>
<sequence length="144" mass="17057">MTNLRIAIIDDDSIFRFIFSKMVKKFPDVHTEVIGFEDGLQALNYFQANKEKSETWPDMLFVDINMPQMTGWEFMDEVCRLELDYVKNIPVFILSSSTSLADIEKINEYHFIDDYLVKPLKKTSFMELLHQYHHKTARVIKKPE</sequence>
<dbReference type="PROSITE" id="PS50110">
    <property type="entry name" value="RESPONSE_REGULATORY"/>
    <property type="match status" value="1"/>
</dbReference>
<dbReference type="EMBL" id="SSNZ01000001">
    <property type="protein sequence ID" value="THF53303.1"/>
    <property type="molecule type" value="Genomic_DNA"/>
</dbReference>
<reference evidence="3 4" key="1">
    <citation type="submission" date="2019-04" db="EMBL/GenBank/DDBJ databases">
        <title>Flavobacterium sp. nov. isolated from construction timber.</title>
        <authorList>
            <person name="Lin S.-Y."/>
            <person name="Chang C.-T."/>
            <person name="Young C.-C."/>
        </authorList>
    </citation>
    <scope>NUCLEOTIDE SEQUENCE [LARGE SCALE GENOMIC DNA]</scope>
    <source>
        <strain evidence="3 4">CC-CTC003</strain>
    </source>
</reference>
<dbReference type="AlphaFoldDB" id="A0A4S4A4S2"/>
<keyword evidence="1" id="KW-0597">Phosphoprotein</keyword>
<dbReference type="Proteomes" id="UP000307507">
    <property type="component" value="Unassembled WGS sequence"/>
</dbReference>
<evidence type="ECO:0000259" key="2">
    <source>
        <dbReference type="PROSITE" id="PS50110"/>
    </source>
</evidence>
<dbReference type="SMART" id="SM00448">
    <property type="entry name" value="REC"/>
    <property type="match status" value="1"/>
</dbReference>
<dbReference type="InterPro" id="IPR011006">
    <property type="entry name" value="CheY-like_superfamily"/>
</dbReference>
<dbReference type="CDD" id="cd00156">
    <property type="entry name" value="REC"/>
    <property type="match status" value="1"/>
</dbReference>
<dbReference type="InterPro" id="IPR001789">
    <property type="entry name" value="Sig_transdc_resp-reg_receiver"/>
</dbReference>
<dbReference type="RefSeq" id="WP_136401826.1">
    <property type="nucleotide sequence ID" value="NZ_SSNZ01000001.1"/>
</dbReference>
<dbReference type="Pfam" id="PF00072">
    <property type="entry name" value="Response_reg"/>
    <property type="match status" value="1"/>
</dbReference>
<evidence type="ECO:0000256" key="1">
    <source>
        <dbReference type="PROSITE-ProRule" id="PRU00169"/>
    </source>
</evidence>
<dbReference type="PANTHER" id="PTHR44520">
    <property type="entry name" value="RESPONSE REGULATOR RCP1-RELATED"/>
    <property type="match status" value="1"/>
</dbReference>
<organism evidence="3 4">
    <name type="scientific">Flavobacterium supellecticarium</name>
    <dbReference type="NCBI Taxonomy" id="2565924"/>
    <lineage>
        <taxon>Bacteria</taxon>
        <taxon>Pseudomonadati</taxon>
        <taxon>Bacteroidota</taxon>
        <taxon>Flavobacteriia</taxon>
        <taxon>Flavobacteriales</taxon>
        <taxon>Flavobacteriaceae</taxon>
        <taxon>Flavobacterium</taxon>
    </lineage>
</organism>
<comment type="caution">
    <text evidence="3">The sequence shown here is derived from an EMBL/GenBank/DDBJ whole genome shotgun (WGS) entry which is preliminary data.</text>
</comment>
<keyword evidence="4" id="KW-1185">Reference proteome</keyword>
<gene>
    <name evidence="3" type="ORF">E6C50_03630</name>
</gene>
<dbReference type="InterPro" id="IPR052893">
    <property type="entry name" value="TCS_response_regulator"/>
</dbReference>
<dbReference type="Gene3D" id="3.40.50.2300">
    <property type="match status" value="1"/>
</dbReference>
<evidence type="ECO:0000313" key="4">
    <source>
        <dbReference type="Proteomes" id="UP000307507"/>
    </source>
</evidence>
<feature type="domain" description="Response regulatory" evidence="2">
    <location>
        <begin position="5"/>
        <end position="133"/>
    </location>
</feature>
<dbReference type="OrthoDB" id="673128at2"/>
<evidence type="ECO:0000313" key="3">
    <source>
        <dbReference type="EMBL" id="THF53303.1"/>
    </source>
</evidence>
<dbReference type="GO" id="GO:0000160">
    <property type="term" value="P:phosphorelay signal transduction system"/>
    <property type="evidence" value="ECO:0007669"/>
    <property type="project" value="InterPro"/>
</dbReference>
<accession>A0A4S4A4S2</accession>
<dbReference type="PANTHER" id="PTHR44520:SF2">
    <property type="entry name" value="RESPONSE REGULATOR RCP1"/>
    <property type="match status" value="1"/>
</dbReference>